<accession>A0A1I0TG69</accession>
<dbReference type="GO" id="GO:0004519">
    <property type="term" value="F:endonuclease activity"/>
    <property type="evidence" value="ECO:0007669"/>
    <property type="project" value="UniProtKB-KW"/>
</dbReference>
<dbReference type="InterPro" id="IPR050190">
    <property type="entry name" value="UPF0213_domain"/>
</dbReference>
<dbReference type="PANTHER" id="PTHR34477">
    <property type="entry name" value="UPF0213 PROTEIN YHBQ"/>
    <property type="match status" value="1"/>
</dbReference>
<dbReference type="Gene3D" id="3.40.1440.10">
    <property type="entry name" value="GIY-YIG endonuclease"/>
    <property type="match status" value="1"/>
</dbReference>
<dbReference type="PROSITE" id="PS50164">
    <property type="entry name" value="GIY_YIG"/>
    <property type="match status" value="1"/>
</dbReference>
<evidence type="ECO:0000313" key="3">
    <source>
        <dbReference type="EMBL" id="SFA50749.1"/>
    </source>
</evidence>
<dbReference type="PANTHER" id="PTHR34477:SF1">
    <property type="entry name" value="UPF0213 PROTEIN YHBQ"/>
    <property type="match status" value="1"/>
</dbReference>
<organism evidence="3 4">
    <name type="scientific">Pedobacter suwonensis</name>
    <dbReference type="NCBI Taxonomy" id="332999"/>
    <lineage>
        <taxon>Bacteria</taxon>
        <taxon>Pseudomonadati</taxon>
        <taxon>Bacteroidota</taxon>
        <taxon>Sphingobacteriia</taxon>
        <taxon>Sphingobacteriales</taxon>
        <taxon>Sphingobacteriaceae</taxon>
        <taxon>Pedobacter</taxon>
    </lineage>
</organism>
<reference evidence="4" key="1">
    <citation type="submission" date="2016-10" db="EMBL/GenBank/DDBJ databases">
        <authorList>
            <person name="Varghese N."/>
            <person name="Submissions S."/>
        </authorList>
    </citation>
    <scope>NUCLEOTIDE SEQUENCE [LARGE SCALE GENOMIC DNA]</scope>
    <source>
        <strain evidence="4">DSM 18130</strain>
    </source>
</reference>
<dbReference type="AlphaFoldDB" id="A0A1I0TG69"/>
<dbReference type="Pfam" id="PF01541">
    <property type="entry name" value="GIY-YIG"/>
    <property type="match status" value="1"/>
</dbReference>
<feature type="domain" description="GIY-YIG" evidence="2">
    <location>
        <begin position="2"/>
        <end position="78"/>
    </location>
</feature>
<name>A0A1I0TG69_9SPHI</name>
<evidence type="ECO:0000259" key="2">
    <source>
        <dbReference type="PROSITE" id="PS50164"/>
    </source>
</evidence>
<sequence length="119" mass="13991">METYTVYILKCADNSYYTGVTNDIDRRFYEHQNAVNPTCYTARKRPVILLFCEHFEDINEAISFEKQIKGWTRKKKEAIINDNWNKLKELAVCKNTTSHTNFTKKLTSLSLTSQKTNQK</sequence>
<keyword evidence="4" id="KW-1185">Reference proteome</keyword>
<dbReference type="OrthoDB" id="1495241at2"/>
<keyword evidence="3" id="KW-0540">Nuclease</keyword>
<keyword evidence="3" id="KW-0378">Hydrolase</keyword>
<comment type="similarity">
    <text evidence="1">Belongs to the UPF0213 family.</text>
</comment>
<evidence type="ECO:0000313" key="4">
    <source>
        <dbReference type="Proteomes" id="UP000198836"/>
    </source>
</evidence>
<dbReference type="CDD" id="cd10456">
    <property type="entry name" value="GIY-YIG_UPF0213"/>
    <property type="match status" value="1"/>
</dbReference>
<dbReference type="InterPro" id="IPR035901">
    <property type="entry name" value="GIY-YIG_endonuc_sf"/>
</dbReference>
<proteinExistence type="inferred from homology"/>
<dbReference type="STRING" id="332999.SAMN04488511_109165"/>
<dbReference type="SUPFAM" id="SSF82771">
    <property type="entry name" value="GIY-YIG endonuclease"/>
    <property type="match status" value="1"/>
</dbReference>
<keyword evidence="3" id="KW-0255">Endonuclease</keyword>
<evidence type="ECO:0000256" key="1">
    <source>
        <dbReference type="ARBA" id="ARBA00007435"/>
    </source>
</evidence>
<dbReference type="RefSeq" id="WP_090984087.1">
    <property type="nucleotide sequence ID" value="NZ_FOJM01000009.1"/>
</dbReference>
<protein>
    <submittedName>
        <fullName evidence="3">Putative endonuclease</fullName>
    </submittedName>
</protein>
<gene>
    <name evidence="3" type="ORF">SAMN04488511_109165</name>
</gene>
<dbReference type="Proteomes" id="UP000198836">
    <property type="component" value="Unassembled WGS sequence"/>
</dbReference>
<dbReference type="InterPro" id="IPR000305">
    <property type="entry name" value="GIY-YIG_endonuc"/>
</dbReference>
<dbReference type="EMBL" id="FOJM01000009">
    <property type="protein sequence ID" value="SFA50749.1"/>
    <property type="molecule type" value="Genomic_DNA"/>
</dbReference>